<dbReference type="InterPro" id="IPR043129">
    <property type="entry name" value="ATPase_NBD"/>
</dbReference>
<keyword evidence="2" id="KW-0418">Kinase</keyword>
<evidence type="ECO:0000313" key="2">
    <source>
        <dbReference type="EMBL" id="SMO66711.1"/>
    </source>
</evidence>
<dbReference type="CDD" id="cd23763">
    <property type="entry name" value="ASKHA_ATPase_ROK"/>
    <property type="match status" value="1"/>
</dbReference>
<dbReference type="Proteomes" id="UP000317593">
    <property type="component" value="Unassembled WGS sequence"/>
</dbReference>
<evidence type="ECO:0000313" key="3">
    <source>
        <dbReference type="Proteomes" id="UP000317593"/>
    </source>
</evidence>
<sequence length="287" mass="31631">MDDCLIGIDIDATTIRVACIQDNEIENMVSEEIRDNEDKYLIIDQIAVLVDRVLIPQVSGIGLGVPSVVDTQKGIVYDVQNIPSWEEVPVKAIYEKKFQLPVFVNNNANCFVLGEKYFGKGQSFDTVVGLVVCDSGLGAGIIIDGMLYEGRNCGAGEVGMFPYRNSIMEHYCSGQFFSRREGITALEACRLAAEGNAQIQALFEEFGIHFGIAVEAVIYAYDPEMIIIGGPISRAFSFFKDTMYSSLESFAYQNSLKKIAIEVTEDKRITLKGAAALVLENKLNCQV</sequence>
<protein>
    <submittedName>
        <fullName evidence="2">Glucokinase</fullName>
    </submittedName>
</protein>
<dbReference type="InterPro" id="IPR000600">
    <property type="entry name" value="ROK"/>
</dbReference>
<dbReference type="PANTHER" id="PTHR18964">
    <property type="entry name" value="ROK (REPRESSOR, ORF, KINASE) FAMILY"/>
    <property type="match status" value="1"/>
</dbReference>
<comment type="similarity">
    <text evidence="1">Belongs to the ROK (NagC/XylR) family.</text>
</comment>
<keyword evidence="3" id="KW-1185">Reference proteome</keyword>
<proteinExistence type="inferred from homology"/>
<keyword evidence="2" id="KW-0808">Transferase</keyword>
<dbReference type="OrthoDB" id="9810372at2"/>
<accession>A0A521D6L8</accession>
<name>A0A521D6L8_9BACT</name>
<dbReference type="Pfam" id="PF00480">
    <property type="entry name" value="ROK"/>
    <property type="match status" value="1"/>
</dbReference>
<dbReference type="GO" id="GO:0016301">
    <property type="term" value="F:kinase activity"/>
    <property type="evidence" value="ECO:0007669"/>
    <property type="project" value="UniProtKB-KW"/>
</dbReference>
<dbReference type="Gene3D" id="3.30.420.40">
    <property type="match status" value="2"/>
</dbReference>
<dbReference type="RefSeq" id="WP_142714565.1">
    <property type="nucleotide sequence ID" value="NZ_FXTH01000008.1"/>
</dbReference>
<reference evidence="2 3" key="1">
    <citation type="submission" date="2017-05" db="EMBL/GenBank/DDBJ databases">
        <authorList>
            <person name="Varghese N."/>
            <person name="Submissions S."/>
        </authorList>
    </citation>
    <scope>NUCLEOTIDE SEQUENCE [LARGE SCALE GENOMIC DNA]</scope>
    <source>
        <strain evidence="2 3">DSM 21194</strain>
    </source>
</reference>
<evidence type="ECO:0000256" key="1">
    <source>
        <dbReference type="ARBA" id="ARBA00006479"/>
    </source>
</evidence>
<gene>
    <name evidence="2" type="ORF">SAMN06265218_108146</name>
</gene>
<dbReference type="SUPFAM" id="SSF53067">
    <property type="entry name" value="Actin-like ATPase domain"/>
    <property type="match status" value="1"/>
</dbReference>
<dbReference type="AlphaFoldDB" id="A0A521D6L8"/>
<organism evidence="2 3">
    <name type="scientific">Fodinibius sediminis</name>
    <dbReference type="NCBI Taxonomy" id="1214077"/>
    <lineage>
        <taxon>Bacteria</taxon>
        <taxon>Pseudomonadati</taxon>
        <taxon>Balneolota</taxon>
        <taxon>Balneolia</taxon>
        <taxon>Balneolales</taxon>
        <taxon>Balneolaceae</taxon>
        <taxon>Fodinibius</taxon>
    </lineage>
</organism>
<dbReference type="EMBL" id="FXTH01000008">
    <property type="protein sequence ID" value="SMO66711.1"/>
    <property type="molecule type" value="Genomic_DNA"/>
</dbReference>
<dbReference type="PANTHER" id="PTHR18964:SF149">
    <property type="entry name" value="BIFUNCTIONAL UDP-N-ACETYLGLUCOSAMINE 2-EPIMERASE_N-ACETYLMANNOSAMINE KINASE"/>
    <property type="match status" value="1"/>
</dbReference>